<name>A0AAV4UV95_9ARAC</name>
<accession>A0AAV4UV95</accession>
<evidence type="ECO:0000256" key="3">
    <source>
        <dbReference type="ARBA" id="ARBA00006585"/>
    </source>
</evidence>
<dbReference type="Pfam" id="PF14911">
    <property type="entry name" value="MMS22L_C"/>
    <property type="match status" value="1"/>
</dbReference>
<comment type="subcellular location">
    <subcellularLocation>
        <location evidence="2">Chromosome</location>
    </subcellularLocation>
    <subcellularLocation>
        <location evidence="1">Nucleus</location>
    </subcellularLocation>
</comment>
<organism evidence="13 14">
    <name type="scientific">Caerostris darwini</name>
    <dbReference type="NCBI Taxonomy" id="1538125"/>
    <lineage>
        <taxon>Eukaryota</taxon>
        <taxon>Metazoa</taxon>
        <taxon>Ecdysozoa</taxon>
        <taxon>Arthropoda</taxon>
        <taxon>Chelicerata</taxon>
        <taxon>Arachnida</taxon>
        <taxon>Araneae</taxon>
        <taxon>Araneomorphae</taxon>
        <taxon>Entelegynae</taxon>
        <taxon>Araneoidea</taxon>
        <taxon>Araneidae</taxon>
        <taxon>Caerostris</taxon>
    </lineage>
</organism>
<dbReference type="GO" id="GO:0043596">
    <property type="term" value="C:nuclear replication fork"/>
    <property type="evidence" value="ECO:0007669"/>
    <property type="project" value="TreeGrafter"/>
</dbReference>
<dbReference type="EMBL" id="BPLQ01012025">
    <property type="protein sequence ID" value="GIY62002.1"/>
    <property type="molecule type" value="Genomic_DNA"/>
</dbReference>
<keyword evidence="7" id="KW-0156">Chromatin regulator</keyword>
<keyword evidence="14" id="KW-1185">Reference proteome</keyword>
<dbReference type="Proteomes" id="UP001054837">
    <property type="component" value="Unassembled WGS sequence"/>
</dbReference>
<feature type="domain" description="Protein MMS22-like N-terminal" evidence="11">
    <location>
        <begin position="39"/>
        <end position="673"/>
    </location>
</feature>
<evidence type="ECO:0000313" key="14">
    <source>
        <dbReference type="Proteomes" id="UP001054837"/>
    </source>
</evidence>
<keyword evidence="6" id="KW-0227">DNA damage</keyword>
<evidence type="ECO:0000256" key="10">
    <source>
        <dbReference type="ARBA" id="ARBA00033326"/>
    </source>
</evidence>
<comment type="caution">
    <text evidence="13">The sequence shown here is derived from an EMBL/GenBank/DDBJ whole genome shotgun (WGS) entry which is preliminary data.</text>
</comment>
<dbReference type="AlphaFoldDB" id="A0AAV4UV95"/>
<keyword evidence="5" id="KW-0158">Chromosome</keyword>
<dbReference type="InterPro" id="IPR029425">
    <property type="entry name" value="MMS22L_N"/>
</dbReference>
<protein>
    <recommendedName>
        <fullName evidence="4">Protein MMS22-like</fullName>
    </recommendedName>
    <alternativeName>
        <fullName evidence="10">Methyl methanesulfonate-sensitivity protein 22-like</fullName>
    </alternativeName>
</protein>
<evidence type="ECO:0000259" key="12">
    <source>
        <dbReference type="Pfam" id="PF14911"/>
    </source>
</evidence>
<feature type="domain" description="MMS22-like C-terminal" evidence="12">
    <location>
        <begin position="817"/>
        <end position="1163"/>
    </location>
</feature>
<evidence type="ECO:0000256" key="6">
    <source>
        <dbReference type="ARBA" id="ARBA00022763"/>
    </source>
</evidence>
<dbReference type="PANTHER" id="PTHR28547">
    <property type="entry name" value="PROTEIN MMS22-LIKE"/>
    <property type="match status" value="1"/>
</dbReference>
<evidence type="ECO:0000256" key="5">
    <source>
        <dbReference type="ARBA" id="ARBA00022454"/>
    </source>
</evidence>
<keyword evidence="8" id="KW-0234">DNA repair</keyword>
<evidence type="ECO:0000256" key="2">
    <source>
        <dbReference type="ARBA" id="ARBA00004286"/>
    </source>
</evidence>
<dbReference type="InterPro" id="IPR042320">
    <property type="entry name" value="MMS22-like"/>
</dbReference>
<proteinExistence type="inferred from homology"/>
<evidence type="ECO:0000259" key="11">
    <source>
        <dbReference type="Pfam" id="PF14910"/>
    </source>
</evidence>
<evidence type="ECO:0000256" key="7">
    <source>
        <dbReference type="ARBA" id="ARBA00022853"/>
    </source>
</evidence>
<gene>
    <name evidence="13" type="primary">mms22l</name>
    <name evidence="13" type="ORF">CDAR_163861</name>
</gene>
<evidence type="ECO:0000256" key="9">
    <source>
        <dbReference type="ARBA" id="ARBA00023242"/>
    </source>
</evidence>
<sequence length="1175" mass="137132">MNLARKVRKLFHEKGINMDDLSFNSNDYLIESIPSFSCKAQSSNTYLKSQQFSRCLNLQLQVSSDLTVLFFNRSFSSSSVLYNDIHFLFGEMKKYFFLIRNITMDKTNLFLTAYPLSEVQEYRQQINKVLQFILNNLQVINSNYYCTDEIHLHSLQDSSSDSKMISNVMKEIKNLLVFIGRISSLPNITRIIDFKEDNHIAEYCYHYIHLHLDLWWNCATILFTINKSLTDKFESLCNDVNQLDQFLQIITLIIIDLISIAIKRYQNINSFGNSPFMCKCFKDIWIMLIKILDSKSVDGKYSFWTIYHNAIQNIQKQTRTEKTDFDIPIDSFSLISEPMDYLHIVEPCLWLTSYIAPLYKYDVCGNYYEQEMLKSGYSVIKCLINSLLIDNSDRKEKLLRPALFYILQLITIWEPSCEVLLPLTDFYIKKINETFIIPGNDVKDLGYLFSDSLSWFEYIDNLSNTQTTLENENSFYLFLHILYIQLNKDASEGTLWRSLKGRIYSKFVSKKFVELSEVGLQNSFSLILAVAKSGQLEVSDKICDLASLMKTSNYKKKVISWKALFVLMFIHQKMDNNFNKIVKKVVEFFNLTCYEYSSTKDSMHKFNLMNLLFVYIDSMNELFQRCDDFKSSQFQLLTSGFSILLSSSGISELNRILRVLLNILKKVQSIVEDRNDLEMEIIGVNYQEFLELTFKYVFPFIEQMSTSNTPPLILSEIAAVLTVLSYKCIFSLNDTKIYNFSSIFLHFGCKDVVNNSIICHYLCLILNDESLQTRLKEKITDFSSLIFNSWLRCILELHPNCGEMHYLSEKVLLKNDIVEIFPRMQNLNFRENNHNNIAIEVFRIMGQTFDESSDLKHKHQLKQKAHSCFQKYVSCVSNLIKKQHDGLLLNQMYKLTSYLVYYCSPLLHMTYNPDSILPQLFDRIVAPHHIFPKDKQAQSTVSHAIKEYLPNFIRGIFKLDYRKEKVAEKALKEVLLNYVCIHPSSNNSISKLCIDSVQNKEEGLKWDELQFLLDVMNNSVLNSNTNPMNGFELIFEIFKAAPLSRTAVIANILLKSTFEIYMKQGSTLSQYLRNLMCKVFLYFKNSMDVKSSKNILIPILQWFIQEKIPWSSARGFSVLDCVSDYLPHVMSDIIPFLSKTIEELENNRGFGEDVVLRNHLKNIITKLQEKLRIKH</sequence>
<dbReference type="GO" id="GO:0031297">
    <property type="term" value="P:replication fork processing"/>
    <property type="evidence" value="ECO:0007669"/>
    <property type="project" value="InterPro"/>
</dbReference>
<evidence type="ECO:0000256" key="1">
    <source>
        <dbReference type="ARBA" id="ARBA00004123"/>
    </source>
</evidence>
<dbReference type="InterPro" id="IPR029424">
    <property type="entry name" value="MMS22L_C"/>
</dbReference>
<evidence type="ECO:0000313" key="13">
    <source>
        <dbReference type="EMBL" id="GIY62002.1"/>
    </source>
</evidence>
<reference evidence="13 14" key="1">
    <citation type="submission" date="2021-06" db="EMBL/GenBank/DDBJ databases">
        <title>Caerostris darwini draft genome.</title>
        <authorList>
            <person name="Kono N."/>
            <person name="Arakawa K."/>
        </authorList>
    </citation>
    <scope>NUCLEOTIDE SEQUENCE [LARGE SCALE GENOMIC DNA]</scope>
</reference>
<evidence type="ECO:0000256" key="8">
    <source>
        <dbReference type="ARBA" id="ARBA00023204"/>
    </source>
</evidence>
<dbReference type="PANTHER" id="PTHR28547:SF1">
    <property type="entry name" value="PROTEIN MMS22-LIKE"/>
    <property type="match status" value="1"/>
</dbReference>
<dbReference type="Pfam" id="PF14910">
    <property type="entry name" value="MMS22L_N"/>
    <property type="match status" value="1"/>
</dbReference>
<evidence type="ECO:0000256" key="4">
    <source>
        <dbReference type="ARBA" id="ARBA00021061"/>
    </source>
</evidence>
<keyword evidence="9" id="KW-0539">Nucleus</keyword>
<comment type="similarity">
    <text evidence="3">Belongs to the MMS22 family. MMS22L subfamily.</text>
</comment>
<dbReference type="GO" id="GO:0000724">
    <property type="term" value="P:double-strand break repair via homologous recombination"/>
    <property type="evidence" value="ECO:0007669"/>
    <property type="project" value="InterPro"/>
</dbReference>
<dbReference type="GO" id="GO:0006325">
    <property type="term" value="P:chromatin organization"/>
    <property type="evidence" value="ECO:0007669"/>
    <property type="project" value="UniProtKB-KW"/>
</dbReference>